<reference evidence="2 3" key="1">
    <citation type="submission" date="2018-08" db="EMBL/GenBank/DDBJ databases">
        <title>Sequencing the genomes of 1000 actinobacteria strains.</title>
        <authorList>
            <person name="Klenk H.-P."/>
        </authorList>
    </citation>
    <scope>NUCLEOTIDE SEQUENCE [LARGE SCALE GENOMIC DNA]</scope>
    <source>
        <strain evidence="2 3">DSM 43927</strain>
    </source>
</reference>
<dbReference type="RefSeq" id="WP_170177627.1">
    <property type="nucleotide sequence ID" value="NZ_QTTT01000001.1"/>
</dbReference>
<dbReference type="EMBL" id="QTTT01000001">
    <property type="protein sequence ID" value="REE97050.1"/>
    <property type="molecule type" value="Genomic_DNA"/>
</dbReference>
<name>A0A3D9SRB3_9ACTN</name>
<keyword evidence="3" id="KW-1185">Reference proteome</keyword>
<protein>
    <submittedName>
        <fullName evidence="2">Uncharacterized protein</fullName>
    </submittedName>
</protein>
<feature type="compositionally biased region" description="Basic and acidic residues" evidence="1">
    <location>
        <begin position="1"/>
        <end position="29"/>
    </location>
</feature>
<proteinExistence type="predicted"/>
<comment type="caution">
    <text evidence="2">The sequence shown here is derived from an EMBL/GenBank/DDBJ whole genome shotgun (WGS) entry which is preliminary data.</text>
</comment>
<evidence type="ECO:0000313" key="2">
    <source>
        <dbReference type="EMBL" id="REE97050.1"/>
    </source>
</evidence>
<feature type="region of interest" description="Disordered" evidence="1">
    <location>
        <begin position="1"/>
        <end position="52"/>
    </location>
</feature>
<dbReference type="Proteomes" id="UP000256661">
    <property type="component" value="Unassembled WGS sequence"/>
</dbReference>
<organism evidence="2 3">
    <name type="scientific">Thermomonospora umbrina</name>
    <dbReference type="NCBI Taxonomy" id="111806"/>
    <lineage>
        <taxon>Bacteria</taxon>
        <taxon>Bacillati</taxon>
        <taxon>Actinomycetota</taxon>
        <taxon>Actinomycetes</taxon>
        <taxon>Streptosporangiales</taxon>
        <taxon>Thermomonosporaceae</taxon>
        <taxon>Thermomonospora</taxon>
    </lineage>
</organism>
<feature type="compositionally biased region" description="Basic residues" evidence="1">
    <location>
        <begin position="39"/>
        <end position="52"/>
    </location>
</feature>
<dbReference type="AlphaFoldDB" id="A0A3D9SRB3"/>
<gene>
    <name evidence="2" type="ORF">DFJ69_2506</name>
</gene>
<evidence type="ECO:0000256" key="1">
    <source>
        <dbReference type="SAM" id="MobiDB-lite"/>
    </source>
</evidence>
<sequence>MRNDNNGKKAKAKQSDPTRRFGGRPDRRTTALSQGGRLNARRLPTRNMNRGR</sequence>
<evidence type="ECO:0000313" key="3">
    <source>
        <dbReference type="Proteomes" id="UP000256661"/>
    </source>
</evidence>
<accession>A0A3D9SRB3</accession>